<sequence length="90" mass="10761">MDLNAFVDAVYRLRLTAFRFAPQNVVFGTRFSDRRSGFFIVDGFGDRQRFSRKELFARKRSRYLDDAMRRIEMRIGLPWDPMARTFSNVK</sequence>
<protein>
    <submittedName>
        <fullName evidence="1">PhoP regulatory network protein YrbL</fullName>
    </submittedName>
</protein>
<dbReference type="AlphaFoldDB" id="A0A1W2D401"/>
<name>A0A1W2D401_9HYPH</name>
<evidence type="ECO:0000313" key="1">
    <source>
        <dbReference type="EMBL" id="SMC92220.1"/>
    </source>
</evidence>
<dbReference type="EMBL" id="FWXR01000012">
    <property type="protein sequence ID" value="SMC92220.1"/>
    <property type="molecule type" value="Genomic_DNA"/>
</dbReference>
<gene>
    <name evidence="1" type="ORF">SAMN06297251_112118</name>
</gene>
<proteinExistence type="predicted"/>
<reference evidence="1 2" key="1">
    <citation type="submission" date="2017-04" db="EMBL/GenBank/DDBJ databases">
        <authorList>
            <person name="Afonso C.L."/>
            <person name="Miller P.J."/>
            <person name="Scott M.A."/>
            <person name="Spackman E."/>
            <person name="Goraichik I."/>
            <person name="Dimitrov K.M."/>
            <person name="Suarez D.L."/>
            <person name="Swayne D.E."/>
        </authorList>
    </citation>
    <scope>NUCLEOTIDE SEQUENCE [LARGE SCALE GENOMIC DNA]</scope>
    <source>
        <strain evidence="1 2">CGMCC 1.10972</strain>
    </source>
</reference>
<accession>A0A1W2D401</accession>
<keyword evidence="2" id="KW-1185">Reference proteome</keyword>
<organism evidence="1 2">
    <name type="scientific">Fulvimarina manganoxydans</name>
    <dbReference type="NCBI Taxonomy" id="937218"/>
    <lineage>
        <taxon>Bacteria</taxon>
        <taxon>Pseudomonadati</taxon>
        <taxon>Pseudomonadota</taxon>
        <taxon>Alphaproteobacteria</taxon>
        <taxon>Hyphomicrobiales</taxon>
        <taxon>Aurantimonadaceae</taxon>
        <taxon>Fulvimarina</taxon>
    </lineage>
</organism>
<evidence type="ECO:0000313" key="2">
    <source>
        <dbReference type="Proteomes" id="UP000192656"/>
    </source>
</evidence>
<dbReference type="Proteomes" id="UP000192656">
    <property type="component" value="Unassembled WGS sequence"/>
</dbReference>